<evidence type="ECO:0000313" key="4">
    <source>
        <dbReference type="Proteomes" id="UP000199492"/>
    </source>
</evidence>
<evidence type="ECO:0000313" key="3">
    <source>
        <dbReference type="EMBL" id="SDI14564.1"/>
    </source>
</evidence>
<comment type="subunit">
    <text evidence="2">Interacts with ribosomal protein uL14 (rplN).</text>
</comment>
<gene>
    <name evidence="2" type="primary">rsfS</name>
    <name evidence="3" type="ORF">SAMN04489796_107151</name>
</gene>
<dbReference type="PANTHER" id="PTHR21043:SF0">
    <property type="entry name" value="MITOCHONDRIAL ASSEMBLY OF RIBOSOMAL LARGE SUBUNIT PROTEIN 1"/>
    <property type="match status" value="1"/>
</dbReference>
<dbReference type="EMBL" id="FNCZ01000007">
    <property type="protein sequence ID" value="SDI14564.1"/>
    <property type="molecule type" value="Genomic_DNA"/>
</dbReference>
<sequence>MTKDKIPTDQLITSIIGGIEDVKGKEITILDLREIENTVCDYFIICEGSSNTQVNAIVGSIQKQVSKTLKDKPWHVEGTENAEWVLMDYVNVVVHVFQKHIREYYDIEELWGDAKITKIETSY</sequence>
<comment type="function">
    <text evidence="2">Functions as a ribosomal silencing factor. Interacts with ribosomal protein uL14 (rplN), blocking formation of intersubunit bridge B8. Prevents association of the 30S and 50S ribosomal subunits and the formation of functional ribosomes, thus repressing translation.</text>
</comment>
<accession>A0A1G8I6V2</accession>
<dbReference type="InterPro" id="IPR004394">
    <property type="entry name" value="Iojap/RsfS/C7orf30"/>
</dbReference>
<dbReference type="PANTHER" id="PTHR21043">
    <property type="entry name" value="IOJAP SUPERFAMILY ORTHOLOG"/>
    <property type="match status" value="1"/>
</dbReference>
<keyword evidence="4" id="KW-1185">Reference proteome</keyword>
<dbReference type="GO" id="GO:0017148">
    <property type="term" value="P:negative regulation of translation"/>
    <property type="evidence" value="ECO:0007669"/>
    <property type="project" value="UniProtKB-UniRule"/>
</dbReference>
<dbReference type="OrthoDB" id="9793681at2"/>
<dbReference type="RefSeq" id="WP_092469547.1">
    <property type="nucleotide sequence ID" value="NZ_FNCZ01000007.1"/>
</dbReference>
<dbReference type="Pfam" id="PF02410">
    <property type="entry name" value="RsfS"/>
    <property type="match status" value="1"/>
</dbReference>
<keyword evidence="2" id="KW-0810">Translation regulation</keyword>
<dbReference type="GO" id="GO:0043023">
    <property type="term" value="F:ribosomal large subunit binding"/>
    <property type="evidence" value="ECO:0007669"/>
    <property type="project" value="TreeGrafter"/>
</dbReference>
<evidence type="ECO:0000256" key="1">
    <source>
        <dbReference type="ARBA" id="ARBA00010574"/>
    </source>
</evidence>
<organism evidence="3 4">
    <name type="scientific">Winogradskyella thalassocola</name>
    <dbReference type="NCBI Taxonomy" id="262004"/>
    <lineage>
        <taxon>Bacteria</taxon>
        <taxon>Pseudomonadati</taxon>
        <taxon>Bacteroidota</taxon>
        <taxon>Flavobacteriia</taxon>
        <taxon>Flavobacteriales</taxon>
        <taxon>Flavobacteriaceae</taxon>
        <taxon>Winogradskyella</taxon>
    </lineage>
</organism>
<name>A0A1G8I6V2_9FLAO</name>
<dbReference type="GO" id="GO:0090071">
    <property type="term" value="P:negative regulation of ribosome biogenesis"/>
    <property type="evidence" value="ECO:0007669"/>
    <property type="project" value="UniProtKB-UniRule"/>
</dbReference>
<dbReference type="HAMAP" id="MF_01477">
    <property type="entry name" value="Iojap_RsfS"/>
    <property type="match status" value="1"/>
</dbReference>
<evidence type="ECO:0000256" key="2">
    <source>
        <dbReference type="HAMAP-Rule" id="MF_01477"/>
    </source>
</evidence>
<comment type="similarity">
    <text evidence="1 2">Belongs to the Iojap/RsfS family.</text>
</comment>
<proteinExistence type="inferred from homology"/>
<dbReference type="GO" id="GO:0005737">
    <property type="term" value="C:cytoplasm"/>
    <property type="evidence" value="ECO:0007669"/>
    <property type="project" value="UniProtKB-SubCell"/>
</dbReference>
<dbReference type="STRING" id="262004.SAMN04489796_107151"/>
<keyword evidence="2" id="KW-0678">Repressor</keyword>
<protein>
    <recommendedName>
        <fullName evidence="2">Ribosomal silencing factor RsfS</fullName>
    </recommendedName>
</protein>
<dbReference type="NCBIfam" id="TIGR00090">
    <property type="entry name" value="rsfS_iojap_ybeB"/>
    <property type="match status" value="1"/>
</dbReference>
<reference evidence="4" key="1">
    <citation type="submission" date="2016-10" db="EMBL/GenBank/DDBJ databases">
        <authorList>
            <person name="Varghese N."/>
            <person name="Submissions S."/>
        </authorList>
    </citation>
    <scope>NUCLEOTIDE SEQUENCE [LARGE SCALE GENOMIC DNA]</scope>
    <source>
        <strain evidence="4">DSM 15363</strain>
    </source>
</reference>
<dbReference type="AlphaFoldDB" id="A0A1G8I6V2"/>
<dbReference type="Gene3D" id="3.30.460.10">
    <property type="entry name" value="Beta Polymerase, domain 2"/>
    <property type="match status" value="1"/>
</dbReference>
<dbReference type="GO" id="GO:0042256">
    <property type="term" value="P:cytosolic ribosome assembly"/>
    <property type="evidence" value="ECO:0007669"/>
    <property type="project" value="UniProtKB-UniRule"/>
</dbReference>
<comment type="subcellular location">
    <subcellularLocation>
        <location evidence="2">Cytoplasm</location>
    </subcellularLocation>
</comment>
<keyword evidence="2" id="KW-0963">Cytoplasm</keyword>
<dbReference type="SUPFAM" id="SSF81301">
    <property type="entry name" value="Nucleotidyltransferase"/>
    <property type="match status" value="1"/>
</dbReference>
<dbReference type="InterPro" id="IPR043519">
    <property type="entry name" value="NT_sf"/>
</dbReference>
<dbReference type="Proteomes" id="UP000199492">
    <property type="component" value="Unassembled WGS sequence"/>
</dbReference>